<comment type="caution">
    <text evidence="1">The sequence shown here is derived from an EMBL/GenBank/DDBJ whole genome shotgun (WGS) entry which is preliminary data.</text>
</comment>
<protein>
    <recommendedName>
        <fullName evidence="2">Type IX secretion system membrane protein PorP/SprF</fullName>
    </recommendedName>
</protein>
<gene>
    <name evidence="1" type="ORF">LCGC14_0117600</name>
</gene>
<sequence>MKKIYNIVFLIFTMILCGQFVVYGQQDAQYTQYMYNTFSVNPAYAGSREALSVSALHRSQWVGRDGAPNTQTLSIHGPSSKKVGLGLSIVHDEIGNNTNQNTYFDAAFSYTLETSENDKLSFGLKAGGHLLNLDFNNLRNFSAGGSAITDSDLYKKFTPNFGAGIYYHNDKFYAGFSIPNFLQTEHFKSSDGNDNLVAIDRITWYLISGYVFDMSPSLKFKPAFLLKATSGAPLQADVSANFLLNDKFSMGAAYRWDAAISALFGFQMSDEFMLGLAYDSDISELGGTKYNNGSFEIFLRYEFIKKEKVDLTPRFF</sequence>
<name>A0A0F9VMP0_9ZZZZ</name>
<dbReference type="NCBIfam" id="TIGR03519">
    <property type="entry name" value="T9SS_PorP_fam"/>
    <property type="match status" value="1"/>
</dbReference>
<evidence type="ECO:0000313" key="1">
    <source>
        <dbReference type="EMBL" id="KKO01173.1"/>
    </source>
</evidence>
<organism evidence="1">
    <name type="scientific">marine sediment metagenome</name>
    <dbReference type="NCBI Taxonomy" id="412755"/>
    <lineage>
        <taxon>unclassified sequences</taxon>
        <taxon>metagenomes</taxon>
        <taxon>ecological metagenomes</taxon>
    </lineage>
</organism>
<reference evidence="1" key="1">
    <citation type="journal article" date="2015" name="Nature">
        <title>Complex archaea that bridge the gap between prokaryotes and eukaryotes.</title>
        <authorList>
            <person name="Spang A."/>
            <person name="Saw J.H."/>
            <person name="Jorgensen S.L."/>
            <person name="Zaremba-Niedzwiedzka K."/>
            <person name="Martijn J."/>
            <person name="Lind A.E."/>
            <person name="van Eijk R."/>
            <person name="Schleper C."/>
            <person name="Guy L."/>
            <person name="Ettema T.J."/>
        </authorList>
    </citation>
    <scope>NUCLEOTIDE SEQUENCE</scope>
</reference>
<evidence type="ECO:0008006" key="2">
    <source>
        <dbReference type="Google" id="ProtNLM"/>
    </source>
</evidence>
<dbReference type="EMBL" id="LAZR01000036">
    <property type="protein sequence ID" value="KKO01173.1"/>
    <property type="molecule type" value="Genomic_DNA"/>
</dbReference>
<proteinExistence type="predicted"/>
<dbReference type="AlphaFoldDB" id="A0A0F9VMP0"/>
<dbReference type="InterPro" id="IPR019861">
    <property type="entry name" value="PorP/SprF_Bacteroidetes"/>
</dbReference>
<accession>A0A0F9VMP0</accession>
<dbReference type="Pfam" id="PF11751">
    <property type="entry name" value="PorP_SprF"/>
    <property type="match status" value="1"/>
</dbReference>